<evidence type="ECO:0000313" key="4">
    <source>
        <dbReference type="Proteomes" id="UP000593567"/>
    </source>
</evidence>
<sequence>MPAPKGRSKSAKKPSPLDLLKEEIGKKQQCIEELSNQVNVDETYLREMIHSMVDDLRSRQSQKSLIEQRIEELEQRVTEQNDNYQVIVRKNLTCMNGIAEALQSSSPHEIKFLLRRIKQDLLLEEPIKRPVTAPAERSQFFSMTQLPPAPHESPLGNLQREYLKAMETVSYPQYHPVRKLPGDTHVKHLLPEIKQVVIDELRGDWRQFAHLVGISTETIQFWRRLECKRPMQQVMSYWKDSQAADVRTLHRILLSEQVKAVNLAKLVADFYYVD</sequence>
<dbReference type="SUPFAM" id="SSF47986">
    <property type="entry name" value="DEATH domain"/>
    <property type="match status" value="1"/>
</dbReference>
<gene>
    <name evidence="3" type="ORF">EB796_014308</name>
</gene>
<evidence type="ECO:0000313" key="3">
    <source>
        <dbReference type="EMBL" id="KAF6027375.1"/>
    </source>
</evidence>
<protein>
    <recommendedName>
        <fullName evidence="2">Death domain-containing protein</fullName>
    </recommendedName>
</protein>
<dbReference type="Gene3D" id="1.10.533.10">
    <property type="entry name" value="Death Domain, Fas"/>
    <property type="match status" value="1"/>
</dbReference>
<dbReference type="Proteomes" id="UP000593567">
    <property type="component" value="Unassembled WGS sequence"/>
</dbReference>
<dbReference type="Pfam" id="PF00531">
    <property type="entry name" value="Death"/>
    <property type="match status" value="1"/>
</dbReference>
<dbReference type="EMBL" id="VXIV02002101">
    <property type="protein sequence ID" value="KAF6027375.1"/>
    <property type="molecule type" value="Genomic_DNA"/>
</dbReference>
<dbReference type="AlphaFoldDB" id="A0A7J7JMR7"/>
<dbReference type="GO" id="GO:0007165">
    <property type="term" value="P:signal transduction"/>
    <property type="evidence" value="ECO:0007669"/>
    <property type="project" value="InterPro"/>
</dbReference>
<evidence type="ECO:0000259" key="2">
    <source>
        <dbReference type="Pfam" id="PF00531"/>
    </source>
</evidence>
<proteinExistence type="predicted"/>
<dbReference type="InterPro" id="IPR000488">
    <property type="entry name" value="Death_dom"/>
</dbReference>
<reference evidence="3" key="1">
    <citation type="submission" date="2020-06" db="EMBL/GenBank/DDBJ databases">
        <title>Draft genome of Bugula neritina, a colonial animal packing powerful symbionts and potential medicines.</title>
        <authorList>
            <person name="Rayko M."/>
        </authorList>
    </citation>
    <scope>NUCLEOTIDE SEQUENCE [LARGE SCALE GENOMIC DNA]</scope>
    <source>
        <strain evidence="3">Kwan_BN1</strain>
    </source>
</reference>
<feature type="domain" description="Death" evidence="2">
    <location>
        <begin position="199"/>
        <end position="253"/>
    </location>
</feature>
<organism evidence="3 4">
    <name type="scientific">Bugula neritina</name>
    <name type="common">Brown bryozoan</name>
    <name type="synonym">Sertularia neritina</name>
    <dbReference type="NCBI Taxonomy" id="10212"/>
    <lineage>
        <taxon>Eukaryota</taxon>
        <taxon>Metazoa</taxon>
        <taxon>Spiralia</taxon>
        <taxon>Lophotrochozoa</taxon>
        <taxon>Bryozoa</taxon>
        <taxon>Gymnolaemata</taxon>
        <taxon>Cheilostomatida</taxon>
        <taxon>Flustrina</taxon>
        <taxon>Buguloidea</taxon>
        <taxon>Bugulidae</taxon>
        <taxon>Bugula</taxon>
    </lineage>
</organism>
<evidence type="ECO:0000256" key="1">
    <source>
        <dbReference type="SAM" id="Coils"/>
    </source>
</evidence>
<keyword evidence="1" id="KW-0175">Coiled coil</keyword>
<keyword evidence="4" id="KW-1185">Reference proteome</keyword>
<dbReference type="OrthoDB" id="6285815at2759"/>
<feature type="coiled-coil region" evidence="1">
    <location>
        <begin position="17"/>
        <end position="90"/>
    </location>
</feature>
<accession>A0A7J7JMR7</accession>
<dbReference type="InterPro" id="IPR011029">
    <property type="entry name" value="DEATH-like_dom_sf"/>
</dbReference>
<name>A0A7J7JMR7_BUGNE</name>
<comment type="caution">
    <text evidence="3">The sequence shown here is derived from an EMBL/GenBank/DDBJ whole genome shotgun (WGS) entry which is preliminary data.</text>
</comment>